<organism evidence="3 4">
    <name type="scientific">Ascochyta lentis</name>
    <dbReference type="NCBI Taxonomy" id="205686"/>
    <lineage>
        <taxon>Eukaryota</taxon>
        <taxon>Fungi</taxon>
        <taxon>Dikarya</taxon>
        <taxon>Ascomycota</taxon>
        <taxon>Pezizomycotina</taxon>
        <taxon>Dothideomycetes</taxon>
        <taxon>Pleosporomycetidae</taxon>
        <taxon>Pleosporales</taxon>
        <taxon>Pleosporineae</taxon>
        <taxon>Didymellaceae</taxon>
        <taxon>Ascochyta</taxon>
    </lineage>
</organism>
<protein>
    <recommendedName>
        <fullName evidence="5">Apple domain-containing protein</fullName>
    </recommendedName>
</protein>
<feature type="signal peptide" evidence="2">
    <location>
        <begin position="1"/>
        <end position="15"/>
    </location>
</feature>
<feature type="chain" id="PRO_5034455981" description="Apple domain-containing protein" evidence="2">
    <location>
        <begin position="16"/>
        <end position="342"/>
    </location>
</feature>
<dbReference type="OrthoDB" id="3797296at2759"/>
<dbReference type="Proteomes" id="UP000651452">
    <property type="component" value="Unassembled WGS sequence"/>
</dbReference>
<keyword evidence="2" id="KW-0732">Signal</keyword>
<feature type="region of interest" description="Disordered" evidence="1">
    <location>
        <begin position="262"/>
        <end position="313"/>
    </location>
</feature>
<evidence type="ECO:0000313" key="4">
    <source>
        <dbReference type="Proteomes" id="UP000651452"/>
    </source>
</evidence>
<reference evidence="3" key="1">
    <citation type="submission" date="2018-12" db="EMBL/GenBank/DDBJ databases">
        <authorList>
            <person name="Syme R.A."/>
            <person name="Farfan-Caceres L."/>
            <person name="Lichtenzveig J."/>
        </authorList>
    </citation>
    <scope>NUCLEOTIDE SEQUENCE</scope>
    <source>
        <strain evidence="3">Al4</strain>
    </source>
</reference>
<evidence type="ECO:0008006" key="5">
    <source>
        <dbReference type="Google" id="ProtNLM"/>
    </source>
</evidence>
<dbReference type="PANTHER" id="PTHR36578:SF1">
    <property type="entry name" value="APPLE DOMAIN-CONTAINING PROTEIN"/>
    <property type="match status" value="1"/>
</dbReference>
<proteinExistence type="predicted"/>
<reference evidence="3" key="2">
    <citation type="submission" date="2020-09" db="EMBL/GenBank/DDBJ databases">
        <title>Reference genome assembly for Australian Ascochyta lentis isolate Al4.</title>
        <authorList>
            <person name="Lee R.C."/>
            <person name="Farfan-Caceres L.M."/>
            <person name="Debler J.W."/>
            <person name="Williams A.H."/>
            <person name="Henares B.M."/>
        </authorList>
    </citation>
    <scope>NUCLEOTIDE SEQUENCE</scope>
    <source>
        <strain evidence="3">Al4</strain>
    </source>
</reference>
<evidence type="ECO:0000313" key="3">
    <source>
        <dbReference type="EMBL" id="KAF9695420.1"/>
    </source>
</evidence>
<accession>A0A8H7J2L7</accession>
<feature type="compositionally biased region" description="Low complexity" evidence="1">
    <location>
        <begin position="262"/>
        <end position="293"/>
    </location>
</feature>
<name>A0A8H7J2L7_9PLEO</name>
<evidence type="ECO:0000256" key="2">
    <source>
        <dbReference type="SAM" id="SignalP"/>
    </source>
</evidence>
<dbReference type="PANTHER" id="PTHR36578">
    <property type="entry name" value="CHROMOSOME 15, WHOLE GENOME SHOTGUN SEQUENCE"/>
    <property type="match status" value="1"/>
</dbReference>
<dbReference type="AlphaFoldDB" id="A0A8H7J2L7"/>
<keyword evidence="4" id="KW-1185">Reference proteome</keyword>
<comment type="caution">
    <text evidence="3">The sequence shown here is derived from an EMBL/GenBank/DDBJ whole genome shotgun (WGS) entry which is preliminary data.</text>
</comment>
<evidence type="ECO:0000256" key="1">
    <source>
        <dbReference type="SAM" id="MobiDB-lite"/>
    </source>
</evidence>
<dbReference type="EMBL" id="RZGK01000011">
    <property type="protein sequence ID" value="KAF9695420.1"/>
    <property type="molecule type" value="Genomic_DNA"/>
</dbReference>
<gene>
    <name evidence="3" type="ORF">EKO04_006494</name>
</gene>
<sequence>MKILLFLALIGLGAAATAVSQDGKLQVAESTITTTSISTSLSKFTSTLSQTSTTPAATTTETTIVTSTKTTSAASTTPTPNDEDVSLDADLDDFLTLSLYSQLAHDAPTPFPYTLIFTDYNATAIHQPIQTRTLPSYNADECAIRCNGHLACRSFSIYIERQLSCTDCTDPESVVANMCELYNTPLERRIVADGGGEQRVNGQKFTRAVRAANGYNRAGKTVTVTSTITRTSTASADASTVWRTSDVTATVTVTTTTTATTTATTTVAPTPTPGSPSTTSEPTSTSTSASESESTSEDPRPPITKTLSPTDLHKPWFETLPRASEVWVRGPKTMRTMTMMRV</sequence>